<dbReference type="PROSITE" id="PS00138">
    <property type="entry name" value="SUBTILASE_SER"/>
    <property type="match status" value="1"/>
</dbReference>
<comment type="similarity">
    <text evidence="1 6 7">Belongs to the peptidase S8 family.</text>
</comment>
<dbReference type="PROSITE" id="PS00136">
    <property type="entry name" value="SUBTILASE_ASP"/>
    <property type="match status" value="1"/>
</dbReference>
<dbReference type="InterPro" id="IPR022398">
    <property type="entry name" value="Peptidase_S8_His-AS"/>
</dbReference>
<dbReference type="GO" id="GO:0006508">
    <property type="term" value="P:proteolysis"/>
    <property type="evidence" value="ECO:0007669"/>
    <property type="project" value="UniProtKB-KW"/>
</dbReference>
<gene>
    <name evidence="10" type="ORF">KTH89_08205</name>
</gene>
<keyword evidence="11" id="KW-1185">Reference proteome</keyword>
<reference evidence="10" key="1">
    <citation type="submission" date="2021-06" db="EMBL/GenBank/DDBJ databases">
        <title>Description of novel taxa of the family Lachnospiraceae.</title>
        <authorList>
            <person name="Chaplin A.V."/>
            <person name="Sokolova S.R."/>
            <person name="Pikina A.P."/>
            <person name="Korzhanova M."/>
            <person name="Belova V."/>
            <person name="Korostin D."/>
            <person name="Efimov B.A."/>
        </authorList>
    </citation>
    <scope>NUCLEOTIDE SEQUENCE</scope>
    <source>
        <strain evidence="10">ASD5720</strain>
    </source>
</reference>
<dbReference type="PROSITE" id="PS51892">
    <property type="entry name" value="SUBTILASE"/>
    <property type="match status" value="1"/>
</dbReference>
<feature type="active site" description="Charge relay system" evidence="5 6">
    <location>
        <position position="514"/>
    </location>
</feature>
<evidence type="ECO:0000259" key="9">
    <source>
        <dbReference type="Pfam" id="PF18425"/>
    </source>
</evidence>
<dbReference type="CDD" id="cd07478">
    <property type="entry name" value="Peptidases_S8_CspA-like"/>
    <property type="match status" value="1"/>
</dbReference>
<accession>A0A949NAI5</accession>
<dbReference type="InterPro" id="IPR034045">
    <property type="entry name" value="Pep_S8_CspA-like"/>
</dbReference>
<dbReference type="Gene3D" id="2.60.120.1290">
    <property type="match status" value="1"/>
</dbReference>
<organism evidence="10 11">
    <name type="scientific">Diplocloster agilis</name>
    <dbReference type="NCBI Taxonomy" id="2850323"/>
    <lineage>
        <taxon>Bacteria</taxon>
        <taxon>Bacillati</taxon>
        <taxon>Bacillota</taxon>
        <taxon>Clostridia</taxon>
        <taxon>Lachnospirales</taxon>
        <taxon>Lachnospiraceae</taxon>
        <taxon>Diplocloster</taxon>
    </lineage>
</organism>
<dbReference type="PROSITE" id="PS00137">
    <property type="entry name" value="SUBTILASE_HIS"/>
    <property type="match status" value="1"/>
</dbReference>
<feature type="active site" description="Charge relay system" evidence="5 6">
    <location>
        <position position="129"/>
    </location>
</feature>
<dbReference type="Gene3D" id="3.30.70.2980">
    <property type="match status" value="1"/>
</dbReference>
<dbReference type="EMBL" id="JAHQCW010000010">
    <property type="protein sequence ID" value="MBU9736517.1"/>
    <property type="molecule type" value="Genomic_DNA"/>
</dbReference>
<dbReference type="InterPro" id="IPR036852">
    <property type="entry name" value="Peptidase_S8/S53_dom_sf"/>
</dbReference>
<feature type="active site" description="Charge relay system" evidence="5 6">
    <location>
        <position position="200"/>
    </location>
</feature>
<dbReference type="GO" id="GO:0004252">
    <property type="term" value="F:serine-type endopeptidase activity"/>
    <property type="evidence" value="ECO:0007669"/>
    <property type="project" value="UniProtKB-UniRule"/>
</dbReference>
<keyword evidence="4 6" id="KW-0720">Serine protease</keyword>
<dbReference type="RefSeq" id="WP_158345824.1">
    <property type="nucleotide sequence ID" value="NZ_JAHQCW010000010.1"/>
</dbReference>
<dbReference type="InterPro" id="IPR000209">
    <property type="entry name" value="Peptidase_S8/S53_dom"/>
</dbReference>
<dbReference type="PIRSF" id="PIRSF037894">
    <property type="entry name" value="Subtilisin_rel_CspABC"/>
    <property type="match status" value="1"/>
</dbReference>
<dbReference type="InterPro" id="IPR041365">
    <property type="entry name" value="CspB_prodomain"/>
</dbReference>
<dbReference type="InterPro" id="IPR023827">
    <property type="entry name" value="Peptidase_S8_Asp-AS"/>
</dbReference>
<evidence type="ECO:0000256" key="2">
    <source>
        <dbReference type="ARBA" id="ARBA00022670"/>
    </source>
</evidence>
<dbReference type="InterPro" id="IPR017310">
    <property type="entry name" value="Pept_S8A_subtilisin_clostridia"/>
</dbReference>
<name>A0A949NAI5_9FIRM</name>
<dbReference type="Proteomes" id="UP000712157">
    <property type="component" value="Unassembled WGS sequence"/>
</dbReference>
<dbReference type="AlphaFoldDB" id="A0A949NAI5"/>
<feature type="domain" description="Peptidase S8/S53" evidence="8">
    <location>
        <begin position="448"/>
        <end position="570"/>
    </location>
</feature>
<protein>
    <submittedName>
        <fullName evidence="10">S8 family serine peptidase</fullName>
    </submittedName>
</protein>
<evidence type="ECO:0000313" key="10">
    <source>
        <dbReference type="EMBL" id="MBU9736517.1"/>
    </source>
</evidence>
<proteinExistence type="inferred from homology"/>
<dbReference type="PRINTS" id="PR00723">
    <property type="entry name" value="SUBTILISIN"/>
</dbReference>
<evidence type="ECO:0000256" key="5">
    <source>
        <dbReference type="PIRSR" id="PIRSR615500-1"/>
    </source>
</evidence>
<dbReference type="Pfam" id="PF18425">
    <property type="entry name" value="CspB_prodomain"/>
    <property type="match status" value="1"/>
</dbReference>
<dbReference type="InterPro" id="IPR050131">
    <property type="entry name" value="Peptidase_S8_subtilisin-like"/>
</dbReference>
<dbReference type="Gene3D" id="3.40.50.200">
    <property type="entry name" value="Peptidase S8/S53 domain"/>
    <property type="match status" value="1"/>
</dbReference>
<dbReference type="PANTHER" id="PTHR43806">
    <property type="entry name" value="PEPTIDASE S8"/>
    <property type="match status" value="1"/>
</dbReference>
<evidence type="ECO:0000256" key="6">
    <source>
        <dbReference type="PROSITE-ProRule" id="PRU01240"/>
    </source>
</evidence>
<sequence length="580" mass="63354">MNDQKIENLLNLALDATEVERERSLELDVGFDELTRTWELIVKYSGDIGRLARENEEITVVEMLNNFAVVTVPEHLIDRLADQPEIEYIEKPKRLFFAVNQGRTASCIPPVQNERFRLFGQGVLVAVIDSGIDYTHPDFRNEDGTTRIVNLWDQTVSAGPAPEGYLIGTEYSAEQINEALQKATPQEQYAVVPSRDLSGHGTHVAGIAAGNGRASSGVYKGVASQSELLIVKLGNPRADSFPRTTELMQAVDYVVRKSIALGTPAAINISFGNTYGSHSGTSLIETYLNNVSNLGRTAICVGTGNEGAAAGHTQGVLTEGNPRDIEFSISNNETAMNLQIWKSYVDEVNIAIVHPSGMEAGPIQPFLGPQRFVMGGTELLLYYGEPSPYSIYQEIYIDFLPREQYLDSGIWKIRLVPERIVSGRYDMWMPSEGALNTGTRFLTPTENITLTIPSTASGVISVGAYDSRRRTYAAFSGRGYTWMTNQPKPDLVAPGVDIMSAAPGGGYTSRSGTSMATPFVSGSAALLMQWGIVNGNDLFLYGEKLKAYLQRGARELPGFTEYPNSQVGYGALCVRDSLPV</sequence>
<keyword evidence="3 6" id="KW-0378">Hydrolase</keyword>
<evidence type="ECO:0000256" key="4">
    <source>
        <dbReference type="ARBA" id="ARBA00022825"/>
    </source>
</evidence>
<evidence type="ECO:0000256" key="7">
    <source>
        <dbReference type="RuleBase" id="RU003355"/>
    </source>
</evidence>
<evidence type="ECO:0000256" key="1">
    <source>
        <dbReference type="ARBA" id="ARBA00011073"/>
    </source>
</evidence>
<dbReference type="Pfam" id="PF00082">
    <property type="entry name" value="Peptidase_S8"/>
    <property type="match status" value="2"/>
</dbReference>
<dbReference type="InterPro" id="IPR015500">
    <property type="entry name" value="Peptidase_S8_subtilisin-rel"/>
</dbReference>
<feature type="domain" description="Peptidase S8/S53" evidence="8">
    <location>
        <begin position="120"/>
        <end position="316"/>
    </location>
</feature>
<dbReference type="SUPFAM" id="SSF52743">
    <property type="entry name" value="Subtilisin-like"/>
    <property type="match status" value="1"/>
</dbReference>
<evidence type="ECO:0000256" key="3">
    <source>
        <dbReference type="ARBA" id="ARBA00022801"/>
    </source>
</evidence>
<comment type="caution">
    <text evidence="10">The sequence shown here is derived from an EMBL/GenBank/DDBJ whole genome shotgun (WGS) entry which is preliminary data.</text>
</comment>
<dbReference type="InterPro" id="IPR023828">
    <property type="entry name" value="Peptidase_S8_Ser-AS"/>
</dbReference>
<dbReference type="PANTHER" id="PTHR43806:SF11">
    <property type="entry name" value="CEREVISIN-RELATED"/>
    <property type="match status" value="1"/>
</dbReference>
<evidence type="ECO:0000313" key="11">
    <source>
        <dbReference type="Proteomes" id="UP000712157"/>
    </source>
</evidence>
<evidence type="ECO:0000259" key="8">
    <source>
        <dbReference type="Pfam" id="PF00082"/>
    </source>
</evidence>
<keyword evidence="2 6" id="KW-0645">Protease</keyword>
<feature type="domain" description="Csp protease B prodomain" evidence="9">
    <location>
        <begin position="4"/>
        <end position="93"/>
    </location>
</feature>